<gene>
    <name evidence="3" type="ORF">D7V20_09110</name>
</gene>
<comment type="caution">
    <text evidence="3">The sequence shown here is derived from an EMBL/GenBank/DDBJ whole genome shotgun (WGS) entry which is preliminary data.</text>
</comment>
<keyword evidence="1" id="KW-0732">Signal</keyword>
<dbReference type="Gene3D" id="3.40.50.1820">
    <property type="entry name" value="alpha/beta hydrolase"/>
    <property type="match status" value="1"/>
</dbReference>
<organism evidence="3 4">
    <name type="scientific">Acinetobacter rongchengensis</name>
    <dbReference type="NCBI Taxonomy" id="2419601"/>
    <lineage>
        <taxon>Bacteria</taxon>
        <taxon>Pseudomonadati</taxon>
        <taxon>Pseudomonadota</taxon>
        <taxon>Gammaproteobacteria</taxon>
        <taxon>Moraxellales</taxon>
        <taxon>Moraxellaceae</taxon>
        <taxon>Acinetobacter</taxon>
    </lineage>
</organism>
<evidence type="ECO:0000256" key="1">
    <source>
        <dbReference type="SAM" id="SignalP"/>
    </source>
</evidence>
<keyword evidence="4" id="KW-1185">Reference proteome</keyword>
<evidence type="ECO:0000259" key="2">
    <source>
        <dbReference type="Pfam" id="PF00561"/>
    </source>
</evidence>
<accession>A0A3A8F6U5</accession>
<protein>
    <submittedName>
        <fullName evidence="3">Triacylglycerol lipase</fullName>
    </submittedName>
</protein>
<feature type="signal peptide" evidence="1">
    <location>
        <begin position="1"/>
        <end position="15"/>
    </location>
</feature>
<dbReference type="Pfam" id="PF00561">
    <property type="entry name" value="Abhydrolase_1"/>
    <property type="match status" value="1"/>
</dbReference>
<dbReference type="InterPro" id="IPR000073">
    <property type="entry name" value="AB_hydrolase_1"/>
</dbReference>
<dbReference type="Proteomes" id="UP000280405">
    <property type="component" value="Unassembled WGS sequence"/>
</dbReference>
<name>A0A3A8F6U5_9GAMM</name>
<proteinExistence type="predicted"/>
<sequence length="315" mass="33748">MSALCGAISIGSAHAASGVQQVTASVQSDYAKTKYPILFTHGMFGFSRLGVAAFGLDYWYQILPDLARNGSTVFAAQISPLESTEVRGEQLLAQVEDVRALTGKEKVNLIGHSHGGPTIRYIEIVRPQYVASLTGVGATFRGSKVADDLLANRGGAQFLSIATNYIIGPIIAFSQGNTGLKSNLNASLTSISEQGSSAFNQRYPTPALASTCSQNGATSRNGVYYYSWTGTSQVTNVLDVVDSAIAVLGPISYGSLNNDGLVPRCNTRFGKVIRDDYDWNHLDEVNQVLGIRGLFSTDPVSVYRQHANRLKLQGL</sequence>
<dbReference type="OrthoDB" id="2004167at2"/>
<evidence type="ECO:0000313" key="3">
    <source>
        <dbReference type="EMBL" id="RKG38084.1"/>
    </source>
</evidence>
<dbReference type="InterPro" id="IPR029058">
    <property type="entry name" value="AB_hydrolase_fold"/>
</dbReference>
<dbReference type="SUPFAM" id="SSF53474">
    <property type="entry name" value="alpha/beta-Hydrolases"/>
    <property type="match status" value="1"/>
</dbReference>
<evidence type="ECO:0000313" key="4">
    <source>
        <dbReference type="Proteomes" id="UP000280405"/>
    </source>
</evidence>
<feature type="chain" id="PRO_5017297190" evidence="1">
    <location>
        <begin position="16"/>
        <end position="315"/>
    </location>
</feature>
<feature type="domain" description="AB hydrolase-1" evidence="2">
    <location>
        <begin position="35"/>
        <end position="232"/>
    </location>
</feature>
<dbReference type="AlphaFoldDB" id="A0A3A8F6U5"/>
<dbReference type="EMBL" id="RAXT01000014">
    <property type="protein sequence ID" value="RKG38084.1"/>
    <property type="molecule type" value="Genomic_DNA"/>
</dbReference>
<reference evidence="3 4" key="1">
    <citation type="submission" date="2018-09" db="EMBL/GenBank/DDBJ databases">
        <title>The draft genome of Acinetobacter spp. strains.</title>
        <authorList>
            <person name="Qin J."/>
            <person name="Feng Y."/>
            <person name="Zong Z."/>
        </authorList>
    </citation>
    <scope>NUCLEOTIDE SEQUENCE [LARGE SCALE GENOMIC DNA]</scope>
    <source>
        <strain evidence="3 4">WCHAc060115</strain>
    </source>
</reference>